<dbReference type="OrthoDB" id="772162at2"/>
<dbReference type="Proteomes" id="UP000273898">
    <property type="component" value="Unassembled WGS sequence"/>
</dbReference>
<sequence>MDSLQIIFQSMAVSMGIAMHNASTNQRSGQLIANACLSVCCKKILESQSST</sequence>
<comment type="caution">
    <text evidence="1">The sequence shown here is derived from an EMBL/GenBank/DDBJ whole genome shotgun (WGS) entry which is preliminary data.</text>
</comment>
<dbReference type="RefSeq" id="WP_090502886.1">
    <property type="nucleotide sequence ID" value="NZ_RCCK01000011.1"/>
</dbReference>
<protein>
    <submittedName>
        <fullName evidence="1">Killing trait domain-containing protein</fullName>
    </submittedName>
    <submittedName>
        <fullName evidence="2">Killing trait family protein</fullName>
    </submittedName>
</protein>
<evidence type="ECO:0000313" key="1">
    <source>
        <dbReference type="EMBL" id="RLJ77583.1"/>
    </source>
</evidence>
<proteinExistence type="predicted"/>
<dbReference type="AlphaFoldDB" id="A0A497Y3V8"/>
<evidence type="ECO:0000313" key="3">
    <source>
        <dbReference type="Proteomes" id="UP000273898"/>
    </source>
</evidence>
<dbReference type="EMBL" id="RCCK01000011">
    <property type="protein sequence ID" value="RLJ77583.1"/>
    <property type="molecule type" value="Genomic_DNA"/>
</dbReference>
<name>A0A497Y3V8_9SPHI</name>
<dbReference type="EMBL" id="SOPX01000001">
    <property type="protein sequence ID" value="TFB33207.1"/>
    <property type="molecule type" value="Genomic_DNA"/>
</dbReference>
<accession>A0A497Y3V8</accession>
<reference evidence="2 4" key="2">
    <citation type="submission" date="2019-03" db="EMBL/GenBank/DDBJ databases">
        <authorList>
            <person name="He R.-H."/>
        </authorList>
    </citation>
    <scope>NUCLEOTIDE SEQUENCE [LARGE SCALE GENOMIC DNA]</scope>
    <source>
        <strain evidence="2 4">DSM 19624</strain>
    </source>
</reference>
<dbReference type="Pfam" id="PF11747">
    <property type="entry name" value="RebB"/>
    <property type="match status" value="1"/>
</dbReference>
<dbReference type="InterPro" id="IPR021070">
    <property type="entry name" value="Killing_trait_RebB"/>
</dbReference>
<evidence type="ECO:0000313" key="2">
    <source>
        <dbReference type="EMBL" id="TFB33207.1"/>
    </source>
</evidence>
<dbReference type="Proteomes" id="UP000297429">
    <property type="component" value="Unassembled WGS sequence"/>
</dbReference>
<keyword evidence="4" id="KW-1185">Reference proteome</keyword>
<gene>
    <name evidence="1" type="ORF">BCL90_2679</name>
    <name evidence="2" type="ORF">E3V97_03950</name>
</gene>
<evidence type="ECO:0000313" key="4">
    <source>
        <dbReference type="Proteomes" id="UP000297429"/>
    </source>
</evidence>
<organism evidence="1 3">
    <name type="scientific">Pedobacter alluvionis</name>
    <dbReference type="NCBI Taxonomy" id="475253"/>
    <lineage>
        <taxon>Bacteria</taxon>
        <taxon>Pseudomonadati</taxon>
        <taxon>Bacteroidota</taxon>
        <taxon>Sphingobacteriia</taxon>
        <taxon>Sphingobacteriales</taxon>
        <taxon>Sphingobacteriaceae</taxon>
        <taxon>Pedobacter</taxon>
    </lineage>
</organism>
<reference evidence="1 3" key="1">
    <citation type="submission" date="2018-10" db="EMBL/GenBank/DDBJ databases">
        <title>Genomic Encyclopedia of Archaeal and Bacterial Type Strains, Phase II (KMG-II): from individual species to whole genera.</title>
        <authorList>
            <person name="Goeker M."/>
        </authorList>
    </citation>
    <scope>NUCLEOTIDE SEQUENCE [LARGE SCALE GENOMIC DNA]</scope>
    <source>
        <strain evidence="1 3">DSM 19624</strain>
    </source>
</reference>